<accession>A0A2T1HRH0</accession>
<keyword evidence="2" id="KW-1185">Reference proteome</keyword>
<gene>
    <name evidence="1" type="ORF">SLNSH_14795</name>
</gene>
<dbReference type="Proteomes" id="UP000239772">
    <property type="component" value="Unassembled WGS sequence"/>
</dbReference>
<evidence type="ECO:0000313" key="1">
    <source>
        <dbReference type="EMBL" id="PSC04258.1"/>
    </source>
</evidence>
<dbReference type="OrthoDB" id="7271084at2"/>
<dbReference type="Pfam" id="PF11749">
    <property type="entry name" value="DUF3305"/>
    <property type="match status" value="1"/>
</dbReference>
<evidence type="ECO:0000313" key="2">
    <source>
        <dbReference type="Proteomes" id="UP000239772"/>
    </source>
</evidence>
<protein>
    <submittedName>
        <fullName evidence="1">DUF3305 domain-containing protein</fullName>
    </submittedName>
</protein>
<dbReference type="EMBL" id="PVZS01000015">
    <property type="protein sequence ID" value="PSC04258.1"/>
    <property type="molecule type" value="Genomic_DNA"/>
</dbReference>
<dbReference type="AlphaFoldDB" id="A0A2T1HRH0"/>
<sequence length="159" mass="16920">MAMVVLDVALAVERRELSGPWGGVAWRPVAVLPAGAAAAPWTPLASGEASTTFFAGEIGIELHSAETGSYRDNLATGEPLLWAVLRDSPDPPGVRVMMLTADPAGGEAMTEAGSNVVETVPMPVWLAEQVRDFVAQHHVERPFIKRQRDRGEPGRGRGA</sequence>
<dbReference type="RefSeq" id="WP_106337784.1">
    <property type="nucleotide sequence ID" value="NZ_PVZS01000015.1"/>
</dbReference>
<organism evidence="1 2">
    <name type="scientific">Alsobacter soli</name>
    <dbReference type="NCBI Taxonomy" id="2109933"/>
    <lineage>
        <taxon>Bacteria</taxon>
        <taxon>Pseudomonadati</taxon>
        <taxon>Pseudomonadota</taxon>
        <taxon>Alphaproteobacteria</taxon>
        <taxon>Hyphomicrobiales</taxon>
        <taxon>Alsobacteraceae</taxon>
        <taxon>Alsobacter</taxon>
    </lineage>
</organism>
<reference evidence="2" key="1">
    <citation type="submission" date="2018-03" db="EMBL/GenBank/DDBJ databases">
        <authorList>
            <person name="Sun L."/>
            <person name="Liu H."/>
            <person name="Chen W."/>
            <person name="Huang K."/>
            <person name="Liu W."/>
            <person name="Gao X."/>
        </authorList>
    </citation>
    <scope>NUCLEOTIDE SEQUENCE [LARGE SCALE GENOMIC DNA]</scope>
    <source>
        <strain evidence="2">SH9</strain>
    </source>
</reference>
<dbReference type="InterPro" id="IPR021736">
    <property type="entry name" value="DUF3305"/>
</dbReference>
<name>A0A2T1HRH0_9HYPH</name>
<proteinExistence type="predicted"/>
<comment type="caution">
    <text evidence="1">The sequence shown here is derived from an EMBL/GenBank/DDBJ whole genome shotgun (WGS) entry which is preliminary data.</text>
</comment>